<feature type="non-terminal residue" evidence="2">
    <location>
        <position position="408"/>
    </location>
</feature>
<feature type="compositionally biased region" description="Low complexity" evidence="1">
    <location>
        <begin position="334"/>
        <end position="355"/>
    </location>
</feature>
<proteinExistence type="predicted"/>
<name>A0A6J4PTG5_9BURK</name>
<sequence>EQANQEAAHRPGPGRRRAAGRHLRDRCAVRAGGSARRAGVRSPRPLRRRVGGRLHCGGACQRHDAARAVCRLHRQPGHGRGVRPGVADGAGLPRVGCTRRHAAAAGGLRAVGGDGRPQVAHASPRAAGALAADRRVLQRAGGPAARPPVQPARPQQRLPATAHPPDAGGHRPGHRRSGGLRRAGLGARTDLQGGAGQLRPARPVPAGGDRRPQLRRRRVEEDHACDGGAGRRRRPDAVPQSAGALQRDRGTSAHAPARRAAGAAHPAHRRRRPAGGPEPDLPLDDPFAPGAGHEALRASLPGHRHPSLRAGPPRPRAVPGQHLQLPAAARTGRARLPADPGDAARPARPAGAQARAPRHHFERRRAARGTAPRGGPEAVLSHRPGGGHTAADHGRPRAAGAARTQPGL</sequence>
<dbReference type="EMBL" id="CADCUX010000455">
    <property type="protein sequence ID" value="CAA9423052.1"/>
    <property type="molecule type" value="Genomic_DNA"/>
</dbReference>
<protein>
    <submittedName>
        <fullName evidence="2">Uncharacterized protein</fullName>
    </submittedName>
</protein>
<feature type="compositionally biased region" description="Basic residues" evidence="1">
    <location>
        <begin position="12"/>
        <end position="24"/>
    </location>
</feature>
<feature type="non-terminal residue" evidence="2">
    <location>
        <position position="1"/>
    </location>
</feature>
<feature type="region of interest" description="Disordered" evidence="1">
    <location>
        <begin position="1"/>
        <end position="45"/>
    </location>
</feature>
<feature type="compositionally biased region" description="Low complexity" evidence="1">
    <location>
        <begin position="368"/>
        <end position="378"/>
    </location>
</feature>
<feature type="compositionally biased region" description="Basic and acidic residues" evidence="1">
    <location>
        <begin position="208"/>
        <end position="225"/>
    </location>
</feature>
<feature type="region of interest" description="Disordered" evidence="1">
    <location>
        <begin position="108"/>
        <end position="408"/>
    </location>
</feature>
<feature type="compositionally biased region" description="Basic residues" evidence="1">
    <location>
        <begin position="356"/>
        <end position="367"/>
    </location>
</feature>
<feature type="compositionally biased region" description="Low complexity" evidence="1">
    <location>
        <begin position="29"/>
        <end position="43"/>
    </location>
</feature>
<dbReference type="AlphaFoldDB" id="A0A6J4PTG5"/>
<feature type="compositionally biased region" description="Low complexity" evidence="1">
    <location>
        <begin position="253"/>
        <end position="265"/>
    </location>
</feature>
<accession>A0A6J4PTG5</accession>
<feature type="compositionally biased region" description="Low complexity" evidence="1">
    <location>
        <begin position="274"/>
        <end position="291"/>
    </location>
</feature>
<evidence type="ECO:0000313" key="2">
    <source>
        <dbReference type="EMBL" id="CAA9423052.1"/>
    </source>
</evidence>
<feature type="compositionally biased region" description="Low complexity" evidence="1">
    <location>
        <begin position="152"/>
        <end position="161"/>
    </location>
</feature>
<reference evidence="2" key="1">
    <citation type="submission" date="2020-02" db="EMBL/GenBank/DDBJ databases">
        <authorList>
            <person name="Meier V. D."/>
        </authorList>
    </citation>
    <scope>NUCLEOTIDE SEQUENCE</scope>
    <source>
        <strain evidence="2">AVDCRST_MAG51</strain>
    </source>
</reference>
<organism evidence="2">
    <name type="scientific">uncultured Ramlibacter sp</name>
    <dbReference type="NCBI Taxonomy" id="260755"/>
    <lineage>
        <taxon>Bacteria</taxon>
        <taxon>Pseudomonadati</taxon>
        <taxon>Pseudomonadota</taxon>
        <taxon>Betaproteobacteria</taxon>
        <taxon>Burkholderiales</taxon>
        <taxon>Comamonadaceae</taxon>
        <taxon>Ramlibacter</taxon>
        <taxon>environmental samples</taxon>
    </lineage>
</organism>
<gene>
    <name evidence="2" type="ORF">AVDCRST_MAG51-2147</name>
</gene>
<evidence type="ECO:0000256" key="1">
    <source>
        <dbReference type="SAM" id="MobiDB-lite"/>
    </source>
</evidence>